<dbReference type="Proteomes" id="UP000299102">
    <property type="component" value="Unassembled WGS sequence"/>
</dbReference>
<reference evidence="1 2" key="1">
    <citation type="journal article" date="2019" name="Commun. Biol.">
        <title>The bagworm genome reveals a unique fibroin gene that provides high tensile strength.</title>
        <authorList>
            <person name="Kono N."/>
            <person name="Nakamura H."/>
            <person name="Ohtoshi R."/>
            <person name="Tomita M."/>
            <person name="Numata K."/>
            <person name="Arakawa K."/>
        </authorList>
    </citation>
    <scope>NUCLEOTIDE SEQUENCE [LARGE SCALE GENOMIC DNA]</scope>
</reference>
<name>A0A4C1ZTR7_EUMVA</name>
<proteinExistence type="predicted"/>
<gene>
    <name evidence="1" type="ORF">EVAR_68420_1</name>
</gene>
<evidence type="ECO:0000313" key="1">
    <source>
        <dbReference type="EMBL" id="GBP91078.1"/>
    </source>
</evidence>
<accession>A0A4C1ZTR7</accession>
<comment type="caution">
    <text evidence="1">The sequence shown here is derived from an EMBL/GenBank/DDBJ whole genome shotgun (WGS) entry which is preliminary data.</text>
</comment>
<sequence>MCSIKQLVRLAVRSHRAPARGGVAAVDDRTRDSVQMNDMRHPAAYRMNVKSVPCLARKPVEQPGRFVY</sequence>
<organism evidence="1 2">
    <name type="scientific">Eumeta variegata</name>
    <name type="common">Bagworm moth</name>
    <name type="synonym">Eumeta japonica</name>
    <dbReference type="NCBI Taxonomy" id="151549"/>
    <lineage>
        <taxon>Eukaryota</taxon>
        <taxon>Metazoa</taxon>
        <taxon>Ecdysozoa</taxon>
        <taxon>Arthropoda</taxon>
        <taxon>Hexapoda</taxon>
        <taxon>Insecta</taxon>
        <taxon>Pterygota</taxon>
        <taxon>Neoptera</taxon>
        <taxon>Endopterygota</taxon>
        <taxon>Lepidoptera</taxon>
        <taxon>Glossata</taxon>
        <taxon>Ditrysia</taxon>
        <taxon>Tineoidea</taxon>
        <taxon>Psychidae</taxon>
        <taxon>Oiketicinae</taxon>
        <taxon>Eumeta</taxon>
    </lineage>
</organism>
<dbReference type="EMBL" id="BGZK01002140">
    <property type="protein sequence ID" value="GBP91078.1"/>
    <property type="molecule type" value="Genomic_DNA"/>
</dbReference>
<protein>
    <submittedName>
        <fullName evidence="1">Uncharacterized protein</fullName>
    </submittedName>
</protein>
<keyword evidence="2" id="KW-1185">Reference proteome</keyword>
<evidence type="ECO:0000313" key="2">
    <source>
        <dbReference type="Proteomes" id="UP000299102"/>
    </source>
</evidence>
<dbReference type="AlphaFoldDB" id="A0A4C1ZTR7"/>